<dbReference type="PATRIC" id="fig|54915.3.peg.1870"/>
<comment type="caution">
    <text evidence="2">The sequence shown here is derived from an EMBL/GenBank/DDBJ whole genome shotgun (WGS) entry which is preliminary data.</text>
</comment>
<dbReference type="AlphaFoldDB" id="A0A0K9YWH3"/>
<evidence type="ECO:0000313" key="1">
    <source>
        <dbReference type="EMBL" id="GED72591.1"/>
    </source>
</evidence>
<keyword evidence="4" id="KW-1185">Reference proteome</keyword>
<dbReference type="RefSeq" id="WP_049739024.1">
    <property type="nucleotide sequence ID" value="NZ_BJON01000031.1"/>
</dbReference>
<reference evidence="1 4" key="3">
    <citation type="submission" date="2019-06" db="EMBL/GenBank/DDBJ databases">
        <title>Whole genome shotgun sequence of Brevibacillus reuszeri NBRC 15719.</title>
        <authorList>
            <person name="Hosoyama A."/>
            <person name="Uohara A."/>
            <person name="Ohji S."/>
            <person name="Ichikawa N."/>
        </authorList>
    </citation>
    <scope>NUCLEOTIDE SEQUENCE [LARGE SCALE GENOMIC DNA]</scope>
    <source>
        <strain evidence="1 4">NBRC 15719</strain>
    </source>
</reference>
<protein>
    <submittedName>
        <fullName evidence="2">Uncharacterized protein</fullName>
    </submittedName>
</protein>
<evidence type="ECO:0000313" key="2">
    <source>
        <dbReference type="EMBL" id="KNB72972.1"/>
    </source>
</evidence>
<proteinExistence type="predicted"/>
<organism evidence="2 3">
    <name type="scientific">Brevibacillus reuszeri</name>
    <dbReference type="NCBI Taxonomy" id="54915"/>
    <lineage>
        <taxon>Bacteria</taxon>
        <taxon>Bacillati</taxon>
        <taxon>Bacillota</taxon>
        <taxon>Bacilli</taxon>
        <taxon>Bacillales</taxon>
        <taxon>Paenibacillaceae</taxon>
        <taxon>Brevibacillus</taxon>
    </lineage>
</organism>
<gene>
    <name evidence="2" type="ORF">ADS79_14220</name>
    <name evidence="1" type="ORF">BRE01_62930</name>
</gene>
<dbReference type="OrthoDB" id="2613698at2"/>
<reference evidence="3" key="1">
    <citation type="submission" date="2015-07" db="EMBL/GenBank/DDBJ databases">
        <title>Genome sequencing project for genomic taxonomy and phylogenomics of Bacillus-like bacteria.</title>
        <authorList>
            <person name="Liu B."/>
            <person name="Wang J."/>
            <person name="Zhu Y."/>
            <person name="Liu G."/>
            <person name="Chen Q."/>
            <person name="Chen Z."/>
            <person name="Lan J."/>
            <person name="Che J."/>
            <person name="Ge C."/>
            <person name="Shi H."/>
            <person name="Pan Z."/>
            <person name="Liu X."/>
        </authorList>
    </citation>
    <scope>NUCLEOTIDE SEQUENCE [LARGE SCALE GENOMIC DNA]</scope>
    <source>
        <strain evidence="3">DSM 9887</strain>
    </source>
</reference>
<reference evidence="2" key="2">
    <citation type="submission" date="2015-07" db="EMBL/GenBank/DDBJ databases">
        <title>MeaNS - Measles Nucleotide Surveillance Program.</title>
        <authorList>
            <person name="Tran T."/>
            <person name="Druce J."/>
        </authorList>
    </citation>
    <scope>NUCLEOTIDE SEQUENCE</scope>
    <source>
        <strain evidence="2">DSM 9887</strain>
    </source>
</reference>
<name>A0A0K9YWH3_9BACL</name>
<sequence>MSLTVKLSIKDNQGKEAELEIKETDNLSKLVIIQNVFNLFGIEKDILDQTREFEKIGKAYSQFFEKVESLEVSAEVNEIVHKSDDIKNKMIEGFSNAEELKQVYRATEDVPEFVLTGIKIDSDGRKRYRCRYHCVICNNKATHYIFEGSVDVRCHSCRVTMPVKSAHPEGFPKQDTHGNFYRAGEYQDWKIH</sequence>
<dbReference type="Proteomes" id="UP000036834">
    <property type="component" value="Unassembled WGS sequence"/>
</dbReference>
<dbReference type="Proteomes" id="UP000319578">
    <property type="component" value="Unassembled WGS sequence"/>
</dbReference>
<dbReference type="EMBL" id="BJON01000031">
    <property type="protein sequence ID" value="GED72591.1"/>
    <property type="molecule type" value="Genomic_DNA"/>
</dbReference>
<dbReference type="EMBL" id="LGIQ01000007">
    <property type="protein sequence ID" value="KNB72972.1"/>
    <property type="molecule type" value="Genomic_DNA"/>
</dbReference>
<evidence type="ECO:0000313" key="4">
    <source>
        <dbReference type="Proteomes" id="UP000319578"/>
    </source>
</evidence>
<dbReference type="STRING" id="54915.ADS79_14220"/>
<evidence type="ECO:0000313" key="3">
    <source>
        <dbReference type="Proteomes" id="UP000036834"/>
    </source>
</evidence>
<accession>A0A0K9YWH3</accession>